<keyword evidence="5 9" id="KW-0812">Transmembrane</keyword>
<dbReference type="AlphaFoldDB" id="A0A0G2HLZ0"/>
<evidence type="ECO:0000256" key="6">
    <source>
        <dbReference type="ARBA" id="ARBA00022989"/>
    </source>
</evidence>
<evidence type="ECO:0000256" key="8">
    <source>
        <dbReference type="ARBA" id="ARBA00038436"/>
    </source>
</evidence>
<dbReference type="PANTHER" id="PTHR35011:SF4">
    <property type="entry name" value="SLL1102 PROTEIN"/>
    <property type="match status" value="1"/>
</dbReference>
<dbReference type="InterPro" id="IPR055348">
    <property type="entry name" value="DctQ"/>
</dbReference>
<organism evidence="11 12">
    <name type="scientific">Candidatus Synechococcus spongiarum SP3</name>
    <dbReference type="NCBI Taxonomy" id="1604020"/>
    <lineage>
        <taxon>Bacteria</taxon>
        <taxon>Bacillati</taxon>
        <taxon>Cyanobacteriota</taxon>
        <taxon>Cyanophyceae</taxon>
        <taxon>Synechococcales</taxon>
        <taxon>Synechococcaceae</taxon>
        <taxon>Synechococcus</taxon>
    </lineage>
</organism>
<proteinExistence type="inferred from homology"/>
<evidence type="ECO:0000313" key="11">
    <source>
        <dbReference type="EMBL" id="KKZ12724.1"/>
    </source>
</evidence>
<reference evidence="11 12" key="1">
    <citation type="submission" date="2015-01" db="EMBL/GenBank/DDBJ databases">
        <title>Lifestyle Evolution in Cyanobacterial Symbionts of Sponges.</title>
        <authorList>
            <person name="Burgsdorf I."/>
            <person name="Slaby B.M."/>
            <person name="Handley K.M."/>
            <person name="Haber M."/>
            <person name="Blom J."/>
            <person name="Marshall C.W."/>
            <person name="Gilbert J.A."/>
            <person name="Hentschel U."/>
            <person name="Steindler L."/>
        </authorList>
    </citation>
    <scope>NUCLEOTIDE SEQUENCE [LARGE SCALE GENOMIC DNA]</scope>
    <source>
        <strain evidence="11">SP3</strain>
    </source>
</reference>
<evidence type="ECO:0000256" key="3">
    <source>
        <dbReference type="ARBA" id="ARBA00022475"/>
    </source>
</evidence>
<feature type="transmembrane region" description="Helical" evidence="9">
    <location>
        <begin position="101"/>
        <end position="131"/>
    </location>
</feature>
<dbReference type="InterPro" id="IPR007387">
    <property type="entry name" value="TRAP_DctQ"/>
</dbReference>
<evidence type="ECO:0000256" key="1">
    <source>
        <dbReference type="ARBA" id="ARBA00004429"/>
    </source>
</evidence>
<evidence type="ECO:0000256" key="2">
    <source>
        <dbReference type="ARBA" id="ARBA00022448"/>
    </source>
</evidence>
<feature type="transmembrane region" description="Helical" evidence="9">
    <location>
        <begin position="21"/>
        <end position="43"/>
    </location>
</feature>
<keyword evidence="7 9" id="KW-0472">Membrane</keyword>
<dbReference type="Proteomes" id="UP000035067">
    <property type="component" value="Unassembled WGS sequence"/>
</dbReference>
<evidence type="ECO:0000256" key="7">
    <source>
        <dbReference type="ARBA" id="ARBA00023136"/>
    </source>
</evidence>
<dbReference type="PATRIC" id="fig|1604020.3.peg.2438"/>
<keyword evidence="4" id="KW-0997">Cell inner membrane</keyword>
<name>A0A0G2HLZ0_9SYNE</name>
<feature type="domain" description="Tripartite ATP-independent periplasmic transporters DctQ component" evidence="10">
    <location>
        <begin position="34"/>
        <end position="171"/>
    </location>
</feature>
<feature type="transmembrane region" description="Helical" evidence="9">
    <location>
        <begin position="63"/>
        <end position="80"/>
    </location>
</feature>
<comment type="caution">
    <text evidence="11">The sequence shown here is derived from an EMBL/GenBank/DDBJ whole genome shotgun (WGS) entry which is preliminary data.</text>
</comment>
<dbReference type="GO" id="GO:0005886">
    <property type="term" value="C:plasma membrane"/>
    <property type="evidence" value="ECO:0007669"/>
    <property type="project" value="UniProtKB-SubCell"/>
</dbReference>
<comment type="similarity">
    <text evidence="8">Belongs to the TRAP transporter small permease family.</text>
</comment>
<sequence>MSSTWWPRLRRWANVIDQLSACMGRLSSWLVLLMLMVGAWNVVGRHLGALIGRNLSSNSLIEVQWYLFSFTFLLGGAWTLQRNGHVRVDVLQSRWGARQQALANMVGIILFLFPFSLLMILSSWGAVHFSWNILEQSPDPGGLPRYPLKTLLPLGFLLLIFQGIADLIHNVEAIRDSEKKRKP</sequence>
<evidence type="ECO:0000259" key="10">
    <source>
        <dbReference type="Pfam" id="PF04290"/>
    </source>
</evidence>
<dbReference type="Pfam" id="PF04290">
    <property type="entry name" value="DctQ"/>
    <property type="match status" value="1"/>
</dbReference>
<feature type="transmembrane region" description="Helical" evidence="9">
    <location>
        <begin position="151"/>
        <end position="171"/>
    </location>
</feature>
<dbReference type="PANTHER" id="PTHR35011">
    <property type="entry name" value="2,3-DIKETO-L-GULONATE TRAP TRANSPORTER SMALL PERMEASE PROTEIN YIAM"/>
    <property type="match status" value="1"/>
</dbReference>
<keyword evidence="2" id="KW-0813">Transport</keyword>
<evidence type="ECO:0000256" key="9">
    <source>
        <dbReference type="SAM" id="Phobius"/>
    </source>
</evidence>
<keyword evidence="6 9" id="KW-1133">Transmembrane helix</keyword>
<evidence type="ECO:0000256" key="5">
    <source>
        <dbReference type="ARBA" id="ARBA00022692"/>
    </source>
</evidence>
<evidence type="ECO:0000313" key="12">
    <source>
        <dbReference type="Proteomes" id="UP000035067"/>
    </source>
</evidence>
<gene>
    <name evidence="11" type="ORF">TE42_03425</name>
</gene>
<dbReference type="EMBL" id="JXQG01000013">
    <property type="protein sequence ID" value="KKZ12724.1"/>
    <property type="molecule type" value="Genomic_DNA"/>
</dbReference>
<accession>A0A0G2HLZ0</accession>
<protein>
    <submittedName>
        <fullName evidence="11">C4-dicarboxylate ABC transporter substrate-binding protein</fullName>
    </submittedName>
</protein>
<keyword evidence="3" id="KW-1003">Cell membrane</keyword>
<evidence type="ECO:0000256" key="4">
    <source>
        <dbReference type="ARBA" id="ARBA00022519"/>
    </source>
</evidence>
<comment type="subcellular location">
    <subcellularLocation>
        <location evidence="1">Cell inner membrane</location>
        <topology evidence="1">Multi-pass membrane protein</topology>
    </subcellularLocation>
</comment>